<keyword evidence="16" id="KW-0811">Translocation</keyword>
<keyword evidence="7" id="KW-0158">Chromosome</keyword>
<feature type="region of interest" description="Disordered" evidence="24">
    <location>
        <begin position="1"/>
        <end position="66"/>
    </location>
</feature>
<dbReference type="Pfam" id="PF03399">
    <property type="entry name" value="SAC3_GANP"/>
    <property type="match status" value="1"/>
</dbReference>
<dbReference type="EMBL" id="GFPF01005627">
    <property type="protein sequence ID" value="MAA16773.1"/>
    <property type="molecule type" value="Transcribed_RNA"/>
</dbReference>
<comment type="subcellular location">
    <subcellularLocation>
        <location evidence="1">Chromosome</location>
    </subcellularLocation>
    <subcellularLocation>
        <location evidence="2">Cytoplasm</location>
    </subcellularLocation>
    <subcellularLocation>
        <location evidence="3">Nucleus</location>
        <location evidence="3">Nuclear pore complex</location>
    </subcellularLocation>
    <subcellularLocation>
        <location evidence="4">Nucleus</location>
        <location evidence="4">Nucleoplasm</location>
    </subcellularLocation>
</comment>
<evidence type="ECO:0000256" key="19">
    <source>
        <dbReference type="ARBA" id="ARBA00023242"/>
    </source>
</evidence>
<dbReference type="GO" id="GO:0003676">
    <property type="term" value="F:nucleic acid binding"/>
    <property type="evidence" value="ECO:0007669"/>
    <property type="project" value="InterPro"/>
</dbReference>
<evidence type="ECO:0000256" key="9">
    <source>
        <dbReference type="ARBA" id="ARBA00022490"/>
    </source>
</evidence>
<keyword evidence="17" id="KW-0175">Coiled coil</keyword>
<keyword evidence="15" id="KW-0007">Acetylation</keyword>
<evidence type="ECO:0000256" key="5">
    <source>
        <dbReference type="ARBA" id="ARBA00013184"/>
    </source>
</evidence>
<dbReference type="FunFam" id="1.25.40.990:FF:000003">
    <property type="entry name" value="germinal-center associated nuclear protein isoform X2"/>
    <property type="match status" value="1"/>
</dbReference>
<evidence type="ECO:0000256" key="18">
    <source>
        <dbReference type="ARBA" id="ARBA00023132"/>
    </source>
</evidence>
<evidence type="ECO:0000256" key="14">
    <source>
        <dbReference type="ARBA" id="ARBA00022927"/>
    </source>
</evidence>
<keyword evidence="8" id="KW-0488">Methylation</keyword>
<feature type="region of interest" description="Disordered" evidence="24">
    <location>
        <begin position="74"/>
        <end position="93"/>
    </location>
</feature>
<evidence type="ECO:0000256" key="13">
    <source>
        <dbReference type="ARBA" id="ARBA00022859"/>
    </source>
</evidence>
<evidence type="ECO:0000256" key="21">
    <source>
        <dbReference type="ARBA" id="ARBA00038443"/>
    </source>
</evidence>
<dbReference type="GO" id="GO:0005737">
    <property type="term" value="C:cytoplasm"/>
    <property type="evidence" value="ECO:0007669"/>
    <property type="project" value="UniProtKB-SubCell"/>
</dbReference>
<feature type="domain" description="SAC3/GANP/THP3 conserved" evidence="25">
    <location>
        <begin position="291"/>
        <end position="577"/>
    </location>
</feature>
<proteinExistence type="inferred from homology"/>
<protein>
    <recommendedName>
        <fullName evidence="23">Germinal-center associated nuclear protein</fullName>
        <ecNumber evidence="5">2.3.1.48</ecNumber>
    </recommendedName>
</protein>
<dbReference type="GO" id="GO:0002376">
    <property type="term" value="P:immune system process"/>
    <property type="evidence" value="ECO:0007669"/>
    <property type="project" value="UniProtKB-KW"/>
</dbReference>
<dbReference type="InterPro" id="IPR005062">
    <property type="entry name" value="SAC3/GANP/THP3_conserved"/>
</dbReference>
<feature type="compositionally biased region" description="Polar residues" evidence="24">
    <location>
        <begin position="20"/>
        <end position="31"/>
    </location>
</feature>
<evidence type="ECO:0000256" key="17">
    <source>
        <dbReference type="ARBA" id="ARBA00023054"/>
    </source>
</evidence>
<keyword evidence="19" id="KW-0539">Nucleus</keyword>
<feature type="compositionally biased region" description="Polar residues" evidence="24">
    <location>
        <begin position="48"/>
        <end position="62"/>
    </location>
</feature>
<dbReference type="InterPro" id="IPR035979">
    <property type="entry name" value="RBD_domain_sf"/>
</dbReference>
<dbReference type="Gene3D" id="1.25.40.990">
    <property type="match status" value="1"/>
</dbReference>
<evidence type="ECO:0000256" key="12">
    <source>
        <dbReference type="ARBA" id="ARBA00022816"/>
    </source>
</evidence>
<reference evidence="26" key="1">
    <citation type="journal article" date="2017" name="Parasit. Vectors">
        <title>Sialotranscriptomics of Rhipicephalus zambeziensis reveals intricate expression profiles of secretory proteins and suggests tight temporal transcriptional regulation during blood-feeding.</title>
        <authorList>
            <person name="de Castro M.H."/>
            <person name="de Klerk D."/>
            <person name="Pienaar R."/>
            <person name="Rees D.J.G."/>
            <person name="Mans B.J."/>
        </authorList>
    </citation>
    <scope>NUCLEOTIDE SEQUENCE</scope>
    <source>
        <tissue evidence="26">Salivary glands</tissue>
    </source>
</reference>
<dbReference type="GO" id="GO:0061733">
    <property type="term" value="F:protein-lysine-acetyltransferase activity"/>
    <property type="evidence" value="ECO:0007669"/>
    <property type="project" value="UniProtKB-EC"/>
</dbReference>
<keyword evidence="13" id="KW-0391">Immunity</keyword>
<dbReference type="InterPro" id="IPR045107">
    <property type="entry name" value="SAC3/GANP/THP3"/>
</dbReference>
<evidence type="ECO:0000256" key="4">
    <source>
        <dbReference type="ARBA" id="ARBA00004642"/>
    </source>
</evidence>
<evidence type="ECO:0000256" key="24">
    <source>
        <dbReference type="SAM" id="MobiDB-lite"/>
    </source>
</evidence>
<evidence type="ECO:0000256" key="23">
    <source>
        <dbReference type="ARBA" id="ARBA00069544"/>
    </source>
</evidence>
<keyword evidence="11" id="KW-0808">Transferase</keyword>
<keyword evidence="14" id="KW-0653">Protein transport</keyword>
<evidence type="ECO:0000256" key="2">
    <source>
        <dbReference type="ARBA" id="ARBA00004496"/>
    </source>
</evidence>
<dbReference type="PANTHER" id="PTHR12436:SF3">
    <property type="entry name" value="GERMINAL-CENTER ASSOCIATED NUCLEAR PROTEIN"/>
    <property type="match status" value="1"/>
</dbReference>
<evidence type="ECO:0000256" key="10">
    <source>
        <dbReference type="ARBA" id="ARBA00022553"/>
    </source>
</evidence>
<dbReference type="GO" id="GO:0015031">
    <property type="term" value="P:protein transport"/>
    <property type="evidence" value="ECO:0007669"/>
    <property type="project" value="UniProtKB-KW"/>
</dbReference>
<keyword evidence="10" id="KW-0597">Phosphoprotein</keyword>
<feature type="compositionally biased region" description="Basic residues" evidence="24">
    <location>
        <begin position="202"/>
        <end position="213"/>
    </location>
</feature>
<evidence type="ECO:0000256" key="22">
    <source>
        <dbReference type="ARBA" id="ARBA00055631"/>
    </source>
</evidence>
<feature type="compositionally biased region" description="Polar residues" evidence="24">
    <location>
        <begin position="186"/>
        <end position="196"/>
    </location>
</feature>
<keyword evidence="12" id="KW-0509">mRNA transport</keyword>
<organism evidence="26">
    <name type="scientific">Rhipicephalus zambeziensis</name>
    <dbReference type="NCBI Taxonomy" id="60191"/>
    <lineage>
        <taxon>Eukaryota</taxon>
        <taxon>Metazoa</taxon>
        <taxon>Ecdysozoa</taxon>
        <taxon>Arthropoda</taxon>
        <taxon>Chelicerata</taxon>
        <taxon>Arachnida</taxon>
        <taxon>Acari</taxon>
        <taxon>Parasitiformes</taxon>
        <taxon>Ixodida</taxon>
        <taxon>Ixodoidea</taxon>
        <taxon>Ixodidae</taxon>
        <taxon>Rhipicephalinae</taxon>
        <taxon>Rhipicephalus</taxon>
        <taxon>Rhipicephalus</taxon>
    </lineage>
</organism>
<dbReference type="GO" id="GO:0005654">
    <property type="term" value="C:nucleoplasm"/>
    <property type="evidence" value="ECO:0007669"/>
    <property type="project" value="UniProtKB-SubCell"/>
</dbReference>
<keyword evidence="18" id="KW-0906">Nuclear pore complex</keyword>
<keyword evidence="6" id="KW-0813">Transport</keyword>
<evidence type="ECO:0000256" key="16">
    <source>
        <dbReference type="ARBA" id="ARBA00023010"/>
    </source>
</evidence>
<name>A0A224YR80_9ACAR</name>
<feature type="region of interest" description="Disordered" evidence="24">
    <location>
        <begin position="184"/>
        <end position="222"/>
    </location>
</feature>
<evidence type="ECO:0000256" key="15">
    <source>
        <dbReference type="ARBA" id="ARBA00022990"/>
    </source>
</evidence>
<evidence type="ECO:0000259" key="25">
    <source>
        <dbReference type="Pfam" id="PF03399"/>
    </source>
</evidence>
<dbReference type="GO" id="GO:0070390">
    <property type="term" value="C:transcription export complex 2"/>
    <property type="evidence" value="ECO:0007669"/>
    <property type="project" value="TreeGrafter"/>
</dbReference>
<evidence type="ECO:0000256" key="6">
    <source>
        <dbReference type="ARBA" id="ARBA00022448"/>
    </source>
</evidence>
<evidence type="ECO:0000256" key="20">
    <source>
        <dbReference type="ARBA" id="ARBA00023315"/>
    </source>
</evidence>
<evidence type="ECO:0000256" key="1">
    <source>
        <dbReference type="ARBA" id="ARBA00004286"/>
    </source>
</evidence>
<evidence type="ECO:0000313" key="26">
    <source>
        <dbReference type="EMBL" id="MAA16773.1"/>
    </source>
</evidence>
<comment type="function">
    <text evidence="22">As a component of the TREX-2 complex, involved in the export of mRNAs to the cytoplasm through the nuclear pores. Through the acetylation of histones, affects the assembly of nucleosomes at immunoglobulin variable region genes and promotes the recruitment and positioning of transcription complex to favor DNA cytosine deaminase AICDA/AID targeting, hence promoting somatic hypermutations.</text>
</comment>
<dbReference type="GO" id="GO:0006406">
    <property type="term" value="P:mRNA export from nucleus"/>
    <property type="evidence" value="ECO:0007669"/>
    <property type="project" value="TreeGrafter"/>
</dbReference>
<keyword evidence="20" id="KW-0012">Acyltransferase</keyword>
<dbReference type="GO" id="GO:0005694">
    <property type="term" value="C:chromosome"/>
    <property type="evidence" value="ECO:0007669"/>
    <property type="project" value="UniProtKB-SubCell"/>
</dbReference>
<feature type="compositionally biased region" description="Low complexity" evidence="24">
    <location>
        <begin position="38"/>
        <end position="47"/>
    </location>
</feature>
<sequence>MSESADDDPSSPASPFGNASKLSPSAAASQSTERRSRSPSSLIRSSSFGASPTQRGGNTSTVFDDADPCEKDVFGVSSRAGSLPTEKQRRIHGTRVTATPEEISKLSALLCNQVPAELNNRQVLSQHFSQFGRLEHVSCDLKRKFATIYFSDHHSAALAKKRGTTISKQFPPVQIFWCAKKWPSGGTPQNTASSTREAPKPRVAKRSASRRGHSQPEPNQTAALHVKAKETPVEVKTQAEESLSALLRQSAHSVGERYRVLDARDKIIRLRLEKQSDLATARATRGTCPDMCPEKERYSRTDKKCLSSFEMLPGSDGVMDHTRMVKEYSRSSADQEEPLAHELRPPHVLRHTMDYLLVHLMDSSQPVGEWYDFIWNRTRAIRKDITQQHLCDQVCVALVEQCARFHIHCAAALCEQDMSTFDPKINNENLVKCLQTLKHFYYDLSLRGLHCPNEPEFRAYDVLLHLNEGDTIRQVQKLPARVRWSAEVKRAVAAFAALNSNNYVRFFRVAAQAPYLAACLLHRYFGQVRLRALQTFFKAFCQPNHSEEFSLEVLGRQLGFDSTSEVQLFAVNLGLRTSGQALVLDRASPPELLAALRVGRSQVLVESKRTTSVGEVVNGGPLPPDPQETYHPHDSFTLDGTLRPAAFDASDQVQKCWAECAVKEEEPEPELEEKQPAVCPDEVVEKVLHVLVEDMVQQELEAVGEECVLGEVAELTATSLLDEETQRLSMATCTEEYLRAEEQRLQEKLLAKRKAREDEQQAQEHLVAEILHEGLQSETEDVCRGCHREALGQWQSSQSELILASLLDEVPLEESSHVARDSLAEEWDQHEDKHRRAELFYRHSLMAAAFTNWVEFCKREKRQRRARESFPAAPSMRCNLTDLKMHLPPKRARISCLSKGLEAMEVIGALTEKLERAPMDLDRLLASSSSTTGDFPFKMVVCLPLAKCLHSFKAQQTVSHVRCKLGCQLEDAQVETITSGSAVCVTVVQGGDFTSEGFDHMGRPWLLSGTSALLLVATDGEPKDQLEMRLAETLRDALRLQPVPCVCLVDLGDQAVIEDVDRLRSLLPPVWRMLSRSREVPPRTVLEEAVQWCSQSRAVPPVLRTSLLRDFIAEAFYRLVYDTIYRDLAQHSMHRQFPNHMIKMINCTLDHLAAVAASEELLGLSVVAPEMKHSRYSPDWNEPRHLEALSRHVKSLKLAEVCGDTCEVDTLVNYVEQLCTKHRHLGCPKAAVLGSVSTTLKRHGENGAQLSSALPWFDILQECFCHLLLEFCFKGEELVVHYLPAELDRFNAWDTWVDITLGTTVSQTSKHVASLQLVTPEPVSRENQAPVAVKVDSEYVRQLEQMVACQKSLSASLTSQLETMLPTPSNVSSPEQASQLSKCTASLQPVMPEPMSGENKAPVGGKVDSEYMRQLELMIARQKSLSASFTSQLESMLTTPSDVAMPEQEDEKINDAPCQRPTSTQSIEDMLAMLETRVQESRKTSAMFTNFITTVLKS</sequence>
<dbReference type="InterPro" id="IPR034265">
    <property type="entry name" value="MCM3AP_RRM"/>
</dbReference>
<accession>A0A224YR80</accession>
<keyword evidence="9" id="KW-0963">Cytoplasm</keyword>
<dbReference type="GO" id="GO:0005643">
    <property type="term" value="C:nuclear pore"/>
    <property type="evidence" value="ECO:0007669"/>
    <property type="project" value="UniProtKB-SubCell"/>
</dbReference>
<comment type="similarity">
    <text evidence="21">Belongs to the SAC3 family.</text>
</comment>
<dbReference type="CDD" id="cd12443">
    <property type="entry name" value="RRM_MCM3A_like"/>
    <property type="match status" value="1"/>
</dbReference>
<evidence type="ECO:0000256" key="8">
    <source>
        <dbReference type="ARBA" id="ARBA00022481"/>
    </source>
</evidence>
<evidence type="ECO:0000256" key="3">
    <source>
        <dbReference type="ARBA" id="ARBA00004567"/>
    </source>
</evidence>
<dbReference type="PANTHER" id="PTHR12436">
    <property type="entry name" value="80 KDA MCM3-ASSOCIATED PROTEIN"/>
    <property type="match status" value="1"/>
</dbReference>
<evidence type="ECO:0000256" key="11">
    <source>
        <dbReference type="ARBA" id="ARBA00022679"/>
    </source>
</evidence>
<dbReference type="EC" id="2.3.1.48" evidence="5"/>
<dbReference type="SUPFAM" id="SSF54928">
    <property type="entry name" value="RNA-binding domain, RBD"/>
    <property type="match status" value="1"/>
</dbReference>
<evidence type="ECO:0000256" key="7">
    <source>
        <dbReference type="ARBA" id="ARBA00022454"/>
    </source>
</evidence>